<feature type="signal peptide" evidence="1">
    <location>
        <begin position="1"/>
        <end position="24"/>
    </location>
</feature>
<evidence type="ECO:0000313" key="2">
    <source>
        <dbReference type="EMBL" id="RKR14085.1"/>
    </source>
</evidence>
<dbReference type="AlphaFoldDB" id="A0A495EB20"/>
<accession>A0A495EB20</accession>
<sequence>MKRRQFITTTALASAGLTFSGVKALTPKMSNSSGFGLAFYLTKWGFKGSYDDIAKAAKREGYDGIAVGPPKDERQKADFFEAIAKYGISYSGFASSGESNNFQKHVDTFTDNLNKMIACRPHHINCHAGKDYFSFEQNVELFKIGLQKSKESGIPIYQETHRGRALFAAHLSESYLNELKELRLTLDISHWCNVSESFLEDQKDIVNKVLKRVDNIHGRVGFKEGPQVPDFRAPEWKKATDVHFAWWDKVVDMKKEKNELLTITPEFGPKDYMWQLPYTQQPVADQFKMNVAMMNTWKKRYL</sequence>
<evidence type="ECO:0000313" key="3">
    <source>
        <dbReference type="Proteomes" id="UP000269412"/>
    </source>
</evidence>
<evidence type="ECO:0008006" key="4">
    <source>
        <dbReference type="Google" id="ProtNLM"/>
    </source>
</evidence>
<dbReference type="SUPFAM" id="SSF51658">
    <property type="entry name" value="Xylose isomerase-like"/>
    <property type="match status" value="1"/>
</dbReference>
<dbReference type="InterPro" id="IPR036237">
    <property type="entry name" value="Xyl_isomerase-like_sf"/>
</dbReference>
<evidence type="ECO:0000256" key="1">
    <source>
        <dbReference type="SAM" id="SignalP"/>
    </source>
</evidence>
<proteinExistence type="predicted"/>
<dbReference type="RefSeq" id="WP_121062997.1">
    <property type="nucleotide sequence ID" value="NZ_RBIQ01000007.1"/>
</dbReference>
<dbReference type="OrthoDB" id="2555274at2"/>
<dbReference type="Proteomes" id="UP000269412">
    <property type="component" value="Unassembled WGS sequence"/>
</dbReference>
<gene>
    <name evidence="2" type="ORF">CLV91_0156</name>
</gene>
<dbReference type="Gene3D" id="3.20.20.150">
    <property type="entry name" value="Divalent-metal-dependent TIM barrel enzymes"/>
    <property type="match status" value="1"/>
</dbReference>
<name>A0A495EB20_9FLAO</name>
<feature type="chain" id="PRO_5019771758" description="Sugar phosphate isomerase/epimerase" evidence="1">
    <location>
        <begin position="25"/>
        <end position="302"/>
    </location>
</feature>
<dbReference type="EMBL" id="RBIQ01000007">
    <property type="protein sequence ID" value="RKR14085.1"/>
    <property type="molecule type" value="Genomic_DNA"/>
</dbReference>
<reference evidence="2 3" key="1">
    <citation type="submission" date="2018-10" db="EMBL/GenBank/DDBJ databases">
        <title>Genomic Encyclopedia of Archaeal and Bacterial Type Strains, Phase II (KMG-II): from individual species to whole genera.</title>
        <authorList>
            <person name="Goeker M."/>
        </authorList>
    </citation>
    <scope>NUCLEOTIDE SEQUENCE [LARGE SCALE GENOMIC DNA]</scope>
    <source>
        <strain evidence="2 3">DSM 25230</strain>
    </source>
</reference>
<keyword evidence="1" id="KW-0732">Signal</keyword>
<comment type="caution">
    <text evidence="2">The sequence shown here is derived from an EMBL/GenBank/DDBJ whole genome shotgun (WGS) entry which is preliminary data.</text>
</comment>
<organism evidence="2 3">
    <name type="scientific">Maribacter vaceletii</name>
    <dbReference type="NCBI Taxonomy" id="1206816"/>
    <lineage>
        <taxon>Bacteria</taxon>
        <taxon>Pseudomonadati</taxon>
        <taxon>Bacteroidota</taxon>
        <taxon>Flavobacteriia</taxon>
        <taxon>Flavobacteriales</taxon>
        <taxon>Flavobacteriaceae</taxon>
        <taxon>Maribacter</taxon>
    </lineage>
</organism>
<keyword evidence="3" id="KW-1185">Reference proteome</keyword>
<protein>
    <recommendedName>
        <fullName evidence="4">Sugar phosphate isomerase/epimerase</fullName>
    </recommendedName>
</protein>